<dbReference type="InterPro" id="IPR002110">
    <property type="entry name" value="Ankyrin_rpt"/>
</dbReference>
<dbReference type="InterPro" id="IPR029071">
    <property type="entry name" value="Ubiquitin-like_domsf"/>
</dbReference>
<name>A0A1I7SA92_BURXY</name>
<evidence type="ECO:0000256" key="4">
    <source>
        <dbReference type="RuleBase" id="RU361133"/>
    </source>
</evidence>
<dbReference type="SUPFAM" id="SSF51695">
    <property type="entry name" value="PLC-like phosphodiesterases"/>
    <property type="match status" value="1"/>
</dbReference>
<keyword evidence="4" id="KW-0378">Hydrolase</keyword>
<dbReference type="GO" id="GO:0005085">
    <property type="term" value="F:guanyl-nucleotide exchange factor activity"/>
    <property type="evidence" value="ECO:0007669"/>
    <property type="project" value="UniProtKB-KW"/>
</dbReference>
<dbReference type="SMART" id="SM00248">
    <property type="entry name" value="ANK"/>
    <property type="match status" value="3"/>
</dbReference>
<feature type="region of interest" description="Disordered" evidence="5">
    <location>
        <begin position="2291"/>
        <end position="2425"/>
    </location>
</feature>
<dbReference type="InterPro" id="IPR001192">
    <property type="entry name" value="PI-PLC_fam"/>
</dbReference>
<reference evidence="13" key="1">
    <citation type="submission" date="2016-11" db="UniProtKB">
        <authorList>
            <consortium name="WormBaseParasite"/>
        </authorList>
    </citation>
    <scope>IDENTIFICATION</scope>
</reference>
<feature type="repeat" description="ANK" evidence="2">
    <location>
        <begin position="172"/>
        <end position="199"/>
    </location>
</feature>
<feature type="region of interest" description="Disordered" evidence="5">
    <location>
        <begin position="1117"/>
        <end position="1140"/>
    </location>
</feature>
<evidence type="ECO:0000313" key="11">
    <source>
        <dbReference type="Proteomes" id="UP000095284"/>
    </source>
</evidence>
<feature type="region of interest" description="Disordered" evidence="5">
    <location>
        <begin position="1017"/>
        <end position="1103"/>
    </location>
</feature>
<evidence type="ECO:0000259" key="7">
    <source>
        <dbReference type="PROSITE" id="PS50008"/>
    </source>
</evidence>
<evidence type="ECO:0000313" key="10">
    <source>
        <dbReference type="EMBL" id="CAD5209267.1"/>
    </source>
</evidence>
<evidence type="ECO:0000256" key="2">
    <source>
        <dbReference type="PROSITE-ProRule" id="PRU00023"/>
    </source>
</evidence>
<dbReference type="GO" id="GO:0048015">
    <property type="term" value="P:phosphatidylinositol-mediated signaling"/>
    <property type="evidence" value="ECO:0007669"/>
    <property type="project" value="TreeGrafter"/>
</dbReference>
<dbReference type="Gene3D" id="3.20.20.190">
    <property type="entry name" value="Phosphatidylinositol (PI) phosphodiesterase"/>
    <property type="match status" value="1"/>
</dbReference>
<feature type="compositionally biased region" description="Acidic residues" evidence="5">
    <location>
        <begin position="2810"/>
        <end position="2823"/>
    </location>
</feature>
<dbReference type="InterPro" id="IPR011992">
    <property type="entry name" value="EF-hand-dom_pair"/>
</dbReference>
<dbReference type="Pfam" id="PF09279">
    <property type="entry name" value="EF-hand_like"/>
    <property type="match status" value="1"/>
</dbReference>
<keyword evidence="4" id="KW-0442">Lipid degradation</keyword>
<dbReference type="GO" id="GO:0007265">
    <property type="term" value="P:Ras protein signal transduction"/>
    <property type="evidence" value="ECO:0007669"/>
    <property type="project" value="TreeGrafter"/>
</dbReference>
<feature type="domain" description="Ras-GEF" evidence="8">
    <location>
        <begin position="1784"/>
        <end position="2043"/>
    </location>
</feature>
<dbReference type="SMART" id="SM00149">
    <property type="entry name" value="PLCYc"/>
    <property type="match status" value="1"/>
</dbReference>
<dbReference type="PANTHER" id="PTHR10336">
    <property type="entry name" value="PHOSPHOINOSITIDE-SPECIFIC PHOSPHOLIPASE C FAMILY PROTEIN"/>
    <property type="match status" value="1"/>
</dbReference>
<feature type="compositionally biased region" description="Polar residues" evidence="5">
    <location>
        <begin position="1214"/>
        <end position="1225"/>
    </location>
</feature>
<dbReference type="PROSITE" id="PS50200">
    <property type="entry name" value="RA"/>
    <property type="match status" value="2"/>
</dbReference>
<dbReference type="SUPFAM" id="SSF48403">
    <property type="entry name" value="Ankyrin repeat"/>
    <property type="match status" value="1"/>
</dbReference>
<evidence type="ECO:0000259" key="8">
    <source>
        <dbReference type="PROSITE" id="PS50009"/>
    </source>
</evidence>
<dbReference type="GO" id="GO:0051209">
    <property type="term" value="P:release of sequestered calcium ion into cytosol"/>
    <property type="evidence" value="ECO:0007669"/>
    <property type="project" value="TreeGrafter"/>
</dbReference>
<feature type="compositionally biased region" description="Polar residues" evidence="5">
    <location>
        <begin position="1"/>
        <end position="11"/>
    </location>
</feature>
<dbReference type="InterPro" id="IPR035892">
    <property type="entry name" value="C2_domain_sf"/>
</dbReference>
<evidence type="ECO:0000259" key="9">
    <source>
        <dbReference type="PROSITE" id="PS50200"/>
    </source>
</evidence>
<dbReference type="SUPFAM" id="SSF49562">
    <property type="entry name" value="C2 domain (Calcium/lipid-binding domain, CaLB)"/>
    <property type="match status" value="1"/>
</dbReference>
<dbReference type="PROSITE" id="PS50007">
    <property type="entry name" value="PIPLC_X_DOMAIN"/>
    <property type="match status" value="1"/>
</dbReference>
<dbReference type="eggNOG" id="KOG0169">
    <property type="taxonomic scope" value="Eukaryota"/>
</dbReference>
<accession>A0A1I7SA92</accession>
<dbReference type="Gene3D" id="1.10.840.10">
    <property type="entry name" value="Ras guanine-nucleotide exchange factors catalytic domain"/>
    <property type="match status" value="1"/>
</dbReference>
<dbReference type="SMR" id="A0A1I7SA92"/>
<feature type="domain" description="Ras-associating" evidence="9">
    <location>
        <begin position="3486"/>
        <end position="3588"/>
    </location>
</feature>
<feature type="compositionally biased region" description="Polar residues" evidence="5">
    <location>
        <begin position="2956"/>
        <end position="2979"/>
    </location>
</feature>
<feature type="repeat" description="ANK" evidence="2">
    <location>
        <begin position="274"/>
        <end position="308"/>
    </location>
</feature>
<feature type="repeat" description="ANK" evidence="2">
    <location>
        <begin position="241"/>
        <end position="273"/>
    </location>
</feature>
<dbReference type="InterPro" id="IPR000008">
    <property type="entry name" value="C2_dom"/>
</dbReference>
<feature type="domain" description="Ras-associating" evidence="9">
    <location>
        <begin position="3287"/>
        <end position="3375"/>
    </location>
</feature>
<keyword evidence="4" id="KW-0443">Lipid metabolism</keyword>
<dbReference type="FunFam" id="2.60.40.150:FF:000183">
    <property type="entry name" value="Phosphoinositide phospholipase C"/>
    <property type="match status" value="1"/>
</dbReference>
<feature type="domain" description="PI-PLC Y-box" evidence="7">
    <location>
        <begin position="2990"/>
        <end position="3080"/>
    </location>
</feature>
<dbReference type="InterPro" id="IPR019749">
    <property type="entry name" value="Band_41_domain"/>
</dbReference>
<dbReference type="InterPro" id="IPR015359">
    <property type="entry name" value="PLC_EF-hand-like"/>
</dbReference>
<feature type="region of interest" description="Disordered" evidence="5">
    <location>
        <begin position="2810"/>
        <end position="2863"/>
    </location>
</feature>
<dbReference type="InterPro" id="IPR000159">
    <property type="entry name" value="RA_dom"/>
</dbReference>
<feature type="compositionally biased region" description="Low complexity" evidence="5">
    <location>
        <begin position="2375"/>
        <end position="2399"/>
    </location>
</feature>
<dbReference type="GO" id="GO:0046488">
    <property type="term" value="P:phosphatidylinositol metabolic process"/>
    <property type="evidence" value="ECO:0007669"/>
    <property type="project" value="TreeGrafter"/>
</dbReference>
<dbReference type="SMART" id="SM00147">
    <property type="entry name" value="RasGEF"/>
    <property type="match status" value="1"/>
</dbReference>
<feature type="compositionally biased region" description="Low complexity" evidence="5">
    <location>
        <begin position="1083"/>
        <end position="1099"/>
    </location>
</feature>
<feature type="compositionally biased region" description="Basic and acidic residues" evidence="5">
    <location>
        <begin position="1020"/>
        <end position="1035"/>
    </location>
</feature>
<dbReference type="EC" id="3.1.4.11" evidence="4"/>
<dbReference type="GO" id="GO:0016042">
    <property type="term" value="P:lipid catabolic process"/>
    <property type="evidence" value="ECO:0007669"/>
    <property type="project" value="UniProtKB-KW"/>
</dbReference>
<dbReference type="Gene3D" id="2.60.40.150">
    <property type="entry name" value="C2 domain"/>
    <property type="match status" value="1"/>
</dbReference>
<dbReference type="SMART" id="SM00148">
    <property type="entry name" value="PLCXc"/>
    <property type="match status" value="1"/>
</dbReference>
<dbReference type="Pfam" id="PF00388">
    <property type="entry name" value="PI-PLC-X"/>
    <property type="match status" value="1"/>
</dbReference>
<dbReference type="InterPro" id="IPR036770">
    <property type="entry name" value="Ankyrin_rpt-contain_sf"/>
</dbReference>
<dbReference type="Pfam" id="PF00168">
    <property type="entry name" value="C2"/>
    <property type="match status" value="1"/>
</dbReference>
<reference evidence="10" key="2">
    <citation type="submission" date="2020-09" db="EMBL/GenBank/DDBJ databases">
        <authorList>
            <person name="Kikuchi T."/>
        </authorList>
    </citation>
    <scope>NUCLEOTIDE SEQUENCE</scope>
    <source>
        <strain evidence="10">Ka4C1</strain>
    </source>
</reference>
<dbReference type="InterPro" id="IPR019748">
    <property type="entry name" value="FERM_central"/>
</dbReference>
<evidence type="ECO:0000313" key="13">
    <source>
        <dbReference type="WBParaSite" id="BXY_0993900.1"/>
    </source>
</evidence>
<evidence type="ECO:0000259" key="6">
    <source>
        <dbReference type="PROSITE" id="PS50004"/>
    </source>
</evidence>
<dbReference type="PROSITE" id="PS50004">
    <property type="entry name" value="C2"/>
    <property type="match status" value="1"/>
</dbReference>
<dbReference type="InterPro" id="IPR000909">
    <property type="entry name" value="PLipase_C_PInositol-sp_X_dom"/>
</dbReference>
<feature type="region of interest" description="Disordered" evidence="5">
    <location>
        <begin position="1"/>
        <end position="67"/>
    </location>
</feature>
<feature type="region of interest" description="Disordered" evidence="5">
    <location>
        <begin position="141"/>
        <end position="162"/>
    </location>
</feature>
<feature type="region of interest" description="Disordered" evidence="5">
    <location>
        <begin position="3390"/>
        <end position="3443"/>
    </location>
</feature>
<dbReference type="PRINTS" id="PR00390">
    <property type="entry name" value="PHPHLIPASEC"/>
</dbReference>
<feature type="compositionally biased region" description="Low complexity" evidence="5">
    <location>
        <begin position="3423"/>
        <end position="3434"/>
    </location>
</feature>
<keyword evidence="12" id="KW-1185">Reference proteome</keyword>
<dbReference type="InterPro" id="IPR001895">
    <property type="entry name" value="RASGEF_cat_dom"/>
</dbReference>
<dbReference type="Gene3D" id="1.25.40.20">
    <property type="entry name" value="Ankyrin repeat-containing domain"/>
    <property type="match status" value="1"/>
</dbReference>
<keyword evidence="1" id="KW-0807">Transducer</keyword>
<protein>
    <recommendedName>
        <fullName evidence="4">Phosphoinositide phospholipase C</fullName>
        <ecNumber evidence="4">3.1.4.11</ecNumber>
    </recommendedName>
</protein>
<gene>
    <name evidence="10" type="ORF">BXYJ_LOCUS1357</name>
</gene>
<evidence type="ECO:0000256" key="3">
    <source>
        <dbReference type="PROSITE-ProRule" id="PRU00168"/>
    </source>
</evidence>
<feature type="compositionally biased region" description="Polar residues" evidence="5">
    <location>
        <begin position="19"/>
        <end position="33"/>
    </location>
</feature>
<dbReference type="CDD" id="cd00275">
    <property type="entry name" value="C2_PLC_like"/>
    <property type="match status" value="1"/>
</dbReference>
<dbReference type="PROSITE" id="PS50008">
    <property type="entry name" value="PIPLC_Y_DOMAIN"/>
    <property type="match status" value="1"/>
</dbReference>
<dbReference type="PANTHER" id="PTHR10336:SF6">
    <property type="entry name" value="1-PHOSPHATIDYLINOSITOL 4,5-BISPHOSPHATE PHOSPHODIESTERASE EPSILON-1"/>
    <property type="match status" value="1"/>
</dbReference>
<dbReference type="Gene3D" id="1.10.238.10">
    <property type="entry name" value="EF-hand"/>
    <property type="match status" value="1"/>
</dbReference>
<dbReference type="Pfam" id="PF00387">
    <property type="entry name" value="PI-PLC-Y"/>
    <property type="match status" value="1"/>
</dbReference>
<dbReference type="WBParaSite" id="BXY_0993900.1">
    <property type="protein sequence ID" value="BXY_0993900.1"/>
    <property type="gene ID" value="BXY_0993900"/>
</dbReference>
<dbReference type="Proteomes" id="UP000582659">
    <property type="component" value="Unassembled WGS sequence"/>
</dbReference>
<dbReference type="Gene3D" id="3.10.20.90">
    <property type="entry name" value="Phosphatidylinositol 3-kinase Catalytic Subunit, Chain A, domain 1"/>
    <property type="match status" value="2"/>
</dbReference>
<dbReference type="InterPro" id="IPR035963">
    <property type="entry name" value="FERM_2"/>
</dbReference>
<feature type="domain" description="C2" evidence="6">
    <location>
        <begin position="3086"/>
        <end position="3206"/>
    </location>
</feature>
<dbReference type="Pfam" id="PF00617">
    <property type="entry name" value="RasGEF"/>
    <property type="match status" value="1"/>
</dbReference>
<dbReference type="PROSITE" id="PS50009">
    <property type="entry name" value="RASGEF_CAT"/>
    <property type="match status" value="1"/>
</dbReference>
<dbReference type="InterPro" id="IPR036964">
    <property type="entry name" value="RASGEF_cat_dom_sf"/>
</dbReference>
<dbReference type="GO" id="GO:0007186">
    <property type="term" value="P:G protein-coupled receptor signaling pathway"/>
    <property type="evidence" value="ECO:0007669"/>
    <property type="project" value="TreeGrafter"/>
</dbReference>
<dbReference type="OrthoDB" id="269822at2759"/>
<dbReference type="InterPro" id="IPR023578">
    <property type="entry name" value="Ras_GEF_dom_sf"/>
</dbReference>
<feature type="region of interest" description="Disordered" evidence="5">
    <location>
        <begin position="2948"/>
        <end position="2979"/>
    </location>
</feature>
<dbReference type="SUPFAM" id="SSF47473">
    <property type="entry name" value="EF-hand"/>
    <property type="match status" value="1"/>
</dbReference>
<evidence type="ECO:0000313" key="12">
    <source>
        <dbReference type="Proteomes" id="UP000659654"/>
    </source>
</evidence>
<dbReference type="SMART" id="SM00239">
    <property type="entry name" value="C2"/>
    <property type="match status" value="1"/>
</dbReference>
<dbReference type="InterPro" id="IPR017946">
    <property type="entry name" value="PLC-like_Pdiesterase_TIM-brl"/>
</dbReference>
<dbReference type="SMART" id="SM00314">
    <property type="entry name" value="RA"/>
    <property type="match status" value="2"/>
</dbReference>
<dbReference type="SUPFAM" id="SSF47031">
    <property type="entry name" value="Second domain of FERM"/>
    <property type="match status" value="1"/>
</dbReference>
<keyword evidence="3" id="KW-0344">Guanine-nucleotide releasing factor</keyword>
<comment type="catalytic activity">
    <reaction evidence="4">
        <text>a 1,2-diacyl-sn-glycero-3-phospho-(1D-myo-inositol-4,5-bisphosphate) + H2O = 1D-myo-inositol 1,4,5-trisphosphate + a 1,2-diacyl-sn-glycerol + H(+)</text>
        <dbReference type="Rhea" id="RHEA:33179"/>
        <dbReference type="ChEBI" id="CHEBI:15377"/>
        <dbReference type="ChEBI" id="CHEBI:15378"/>
        <dbReference type="ChEBI" id="CHEBI:17815"/>
        <dbReference type="ChEBI" id="CHEBI:58456"/>
        <dbReference type="ChEBI" id="CHEBI:203600"/>
        <dbReference type="EC" id="3.1.4.11"/>
    </reaction>
</comment>
<dbReference type="Proteomes" id="UP000095284">
    <property type="component" value="Unplaced"/>
</dbReference>
<dbReference type="EMBL" id="CAJFCV020000001">
    <property type="protein sequence ID" value="CAG9084170.1"/>
    <property type="molecule type" value="Genomic_DNA"/>
</dbReference>
<feature type="region of interest" description="Disordered" evidence="5">
    <location>
        <begin position="380"/>
        <end position="405"/>
    </location>
</feature>
<evidence type="ECO:0000256" key="1">
    <source>
        <dbReference type="ARBA" id="ARBA00023224"/>
    </source>
</evidence>
<organism evidence="11 13">
    <name type="scientific">Bursaphelenchus xylophilus</name>
    <name type="common">Pinewood nematode worm</name>
    <name type="synonym">Aphelenchoides xylophilus</name>
    <dbReference type="NCBI Taxonomy" id="6326"/>
    <lineage>
        <taxon>Eukaryota</taxon>
        <taxon>Metazoa</taxon>
        <taxon>Ecdysozoa</taxon>
        <taxon>Nematoda</taxon>
        <taxon>Chromadorea</taxon>
        <taxon>Rhabditida</taxon>
        <taxon>Tylenchina</taxon>
        <taxon>Tylenchomorpha</taxon>
        <taxon>Aphelenchoidea</taxon>
        <taxon>Aphelenchoididae</taxon>
        <taxon>Bursaphelenchus</taxon>
    </lineage>
</organism>
<feature type="region of interest" description="Disordered" evidence="5">
    <location>
        <begin position="1189"/>
        <end position="1229"/>
    </location>
</feature>
<keyword evidence="2" id="KW-0040">ANK repeat</keyword>
<dbReference type="CDD" id="cd14473">
    <property type="entry name" value="FERM_B-lobe"/>
    <property type="match status" value="1"/>
</dbReference>
<sequence>MSSTRESSTEAANDKYTFGYTTELSNHESSLSTAKRLRQRLQRQQSGQSGRRYTGESSECSSLVGTPTESGRCFTFTAAQRILRNEDRKPSVNQNLSEMLLDAIHLDDVNLVDRLLLTHSNKILSTSPSIGSTNTFTDLAQRRHGNPRRSNASSTVSTHSGGRSTCAVVNTLHIAVAHKQRDIVELLLKTGYDANNVASCYCKGNCTASGNIPLSSILPRTYSTIPDMCSICSQLRIVSIIDQTPLGVAVRAQSPEMIAMLIAYGADVNGSDEDGNTPLMLAVRESPLNWHCLHTLIFFGARILQKNNRGICPLDLAPELRKLQESCVESLFQTACSPTDESANHPSQERVLRTVAMINANKQSKKLHVDNSSFCERGSLNKSPLSPRNSTAPSISTCSMLDAGSSKETSRRKSFVSLQLHRRSKIPKEFFEHITWDQAWEMLTKMACNPECTELSLRILNKFCGQLDSSVAERESLDSHLGGLLHQVLLTSIGEYQQTTPTYQRTNRKQFTNTLVSLVDFCYLCLQKNGGCRQFAALSTLNKIIDTGLVNTLYVNNEISFHSSRLLNRPNDFHYYDFEGNISPIMNSIDEPADNSLGAGGSNSNSNSDRRLTLDHIKGITSGQTSGFKRFIYGNPDSASSHPTQKAIDLSSRFSQIDPSIIIACLHNSITMHNREAGARSVCSPAHRWRQCSNHCTQILVARLLLFLSNYKEFRRRLSDRHEIKTLIQLLEPTLDPQLLCLLLQTLAIVALDPAMHNLFIELQIDDVLIQMLLPADDWYYTNHSTKFGYFVKHHAARILVYIGLGDRVGNRVNLFQPTENIMNDPKKQNSSNSQNEDDYIFDTCRTAHLIQDGNRTAMSVEGILEKTLSELATNAISTTSEPITEEPASSSSPPNFDPKAMPEEYEQTMPMIADNGAVITITPSSRNTSCVGGSQLVIPLGHPFNLPAQRVLISLNNLETHLCKFSMIFDSMLILRVLLHKLSWDLSLVTKRRQVAESHRNTAADIRAHSSCSLGSSFHRREDNTSRRNSDKRFLRVNQGSRLSKRVHIRRSSSVEIPRPKRFSSGAKELRKERRKRLGTDTSSGSGRSKKTNSSSSSVQKHLPKYIQSLFRNRMGTDPCKRHTRGDSSPDSNTSGSEAVIEFTKKLQNIPPLRRENMRQKYKNAGHQDSGGSEQKAKSMGYSYLPELEINGASPPRSPMPQNSIDGGASLLGGNQNRRPSSPQAIPGLPLIEIRRPSALSQFEFGYFVNSPEIVGNDSDCAPLLLSGNGAAAGSRKSSDESSMCGWSSRASSAMSQRSSSGGLRLSTFSAGTSIASDNSGPFLFSFVLRKRASTIGTRIPLPKRAISRSSGDSLRVPDRESPLQIVSGIDMSPDFQCIRQLLLNLLLMYTNRSSNFVTTLKSCSDVLRQILNSPQHPTVKNWCSDIMSVVNNQLETEEECKLESDEKTNDEYLDLQDQIISGSLPCPKDEAALLASIQLCVEENWPSNKRTQTIRRHLLKGQFGRIRDLAQKIMVTPWEVDQNLYCTPPRTFSETVTRKPSMGISEHRRRSLTLFGCMSDPDPTVSSDIQAQCLPVDLRGDRRTIKMIRERKRKLFHSQVYESEAGMKKLYIQTCKKLPSYGCKVFQVKELLHGRSLRKTMRLLCLSSTVLCLLDGNSKMILKRQHASTLQQWRVGGGVSKHQLLLEFRGTKWQLIAPSYNGLKSISMTLWEIMQNRTNVLVQRSFNRSGKQSLAIWDTKSITSRTNSMASTTSSFKDDLGISEPITLFRLELERLQYILHFPEEVAFQLTSTEYQLFYNIAPIDYIRYVGCDLAAINIVDNPSPVKNLVKRLSEVSSWITHVIISQPTHEDRKNCLLAIIRVIDTCWNIGNFNAAVEILMGLKSTKLRPFWLSLKQDERRRYEEFVDILVPNEDAPPHHVYAEAIQRALRMPQSRVIPFFGTFLRDLYAIVNDIPNIVLMNNDQDMEKLKFLSDINGDDHFSSHIGVGGLLNTDKISLVSVVMDNLETFHLHHRQMSKYLEPIGENTESEKEEAKPYEPVSLIPGSSHGISVIPLNTSTFDLDVIQRIQHGTTAIHYDPDSGRSVLCKLSLDASCSTVSWKRIYYGGKEGKEKDLTPLTRNNQQGLGDFAKSYINSRPRDAANFALEEGYIRTSYIKAIEPVDSYDIDIENIYKRHSNEEMSVPVFCWTINFGCMLNDNEFLYFLAPQQIANYWMNGLTRVIKCIHEQNKRPDRRVLWLKKLYLQLYHECERDTGYTEYKRFGPRPIEALQAFGGRVEKWRNLGMSQNLPACSRPTDSSSSTDGGGAKSRLKQMTIAVTRRVKGTSRDCSRSQSPQPQSPLSGPPGPNSPGYLLKPRGDTALSDAGDLDSLYTPRSRTPTSSSYGGRSVGGRSVRSWRSRGGETPNSGSISSSGQVSGGLSGKEYQEKPVHFTEFLELYRLFSTRMRKDLKDLFNECVIHASTANCHVTKRERDKQSPRLQSRLESISACQIPDFIPDDVLTRNTASHYIHLNDKQLKIYNALALASVSSAGLMDTSRNVVLTPAAIKQFILTQQMEKVDDNYIVKLIQEHEPDPVFRNKNLMSFEGFVRYLQDPTNYAFVPEEIKDSQEQLEYPISCYYISSSHNTYLTGHQLKGESSAEMYRQVLLTGCRCIELDCWDGDDGLPLIYHGHTFTSKISFRQVVDIIKKSAFLTSTLPVILSIENHCSLQQQAKMAQMFKTVFGDKLVSSFLFDADYTDNPKLPSPWQLQNKILIKNKKMTMEPTVGLGFDKLINPDFNAGHRLHKQSRCSYDSSTIDDVDEDDFDEFLDDEDQDTDDPEDPRTDAESPKVPVIKTPKRSTSQGSVNSFISDRTNTTRNDKKIDNKEDEVFVRRSPARLATGLQIAPELSDLVIYTQAVKFKAHLKGFVAGEECYNRSREDLQLTMQNMNPPKMRSHAPSLLSYVGPPKRQKSSSQISTDSLKSTEDNIATPSTTVTGRPMTHASCYQVTSLTEASARKLCRKHPLKCISYTRNHIMRTYPGGMRIDSSNFNPLQFWQFGLQMVALNYQTADVPMALNAAMFEQSGNNGYILKPRALWDPAHPLYNKFNPLSKDLNNCSALILQLTVISGQYVCPHQFTASPFLEIEILGIPIDCYKEKTKIIGRNSVNPVWNHTVTFRIRFVELAFLRIAVCDGAANGKCMAQRVVPVRCLRPGYRHLPLRTVANQLLEQSALFIRSRFEEEQHIYLHDDEEVNTYSNYRPELSYQVLKIDPDADVQLLSVIKKQIFIIKITGLYGDDSPVIVHAESGSTVRSVVQAALNNVGKGGENADDYLLFEESLNCTAPSPIMDINNEHGREIPSQKILPHGEPIMDAVACWNGVARRFHLRKKSSDPSGRAWISSIIKSGGASSSISNSASPAFGQNRKGGGPAVSGTTSDASVSGSISPGVISRTGSRKSPKHQLSFQLAGRSLDVEALPSPDFLDPSGIHPRARSMGETFLVCVHDVSDNHPYAILRTSIHNTTRDLIKQIFVKSQKYESDEEDFVLVEELGDIGNDSPRITGGKMSLDGSLKSKMWRVLGDDENVWKTQSKWSTAGRFRLAKRSDITKYEKCQKPDMSHIMKAQRKISLASLDSLPRRISQFGKSLTIDNARNNP</sequence>
<feature type="compositionally biased region" description="Polar residues" evidence="5">
    <location>
        <begin position="2842"/>
        <end position="2860"/>
    </location>
</feature>
<dbReference type="Pfam" id="PF00373">
    <property type="entry name" value="FERM_M"/>
    <property type="match status" value="1"/>
</dbReference>
<feature type="compositionally biased region" description="Low complexity" evidence="5">
    <location>
        <begin position="42"/>
        <end position="52"/>
    </location>
</feature>
<dbReference type="InterPro" id="IPR001711">
    <property type="entry name" value="PLipase_C_Pinositol-sp_Y"/>
</dbReference>
<dbReference type="GO" id="GO:0004435">
    <property type="term" value="F:phosphatidylinositol-4,5-bisphosphate phospholipase C activity"/>
    <property type="evidence" value="ECO:0007669"/>
    <property type="project" value="UniProtKB-EC"/>
</dbReference>
<evidence type="ECO:0000256" key="5">
    <source>
        <dbReference type="SAM" id="MobiDB-lite"/>
    </source>
</evidence>
<dbReference type="SUPFAM" id="SSF48366">
    <property type="entry name" value="Ras GEF"/>
    <property type="match status" value="1"/>
</dbReference>
<dbReference type="EMBL" id="CAJFDI010000001">
    <property type="protein sequence ID" value="CAD5209267.1"/>
    <property type="molecule type" value="Genomic_DNA"/>
</dbReference>
<feature type="compositionally biased region" description="Low complexity" evidence="5">
    <location>
        <begin position="2334"/>
        <end position="2344"/>
    </location>
</feature>
<feature type="compositionally biased region" description="Low complexity" evidence="5">
    <location>
        <begin position="3390"/>
        <end position="3401"/>
    </location>
</feature>
<dbReference type="SMART" id="SM00295">
    <property type="entry name" value="B41"/>
    <property type="match status" value="1"/>
</dbReference>
<feature type="compositionally biased region" description="Basic and acidic residues" evidence="5">
    <location>
        <begin position="1120"/>
        <end position="1129"/>
    </location>
</feature>
<feature type="compositionally biased region" description="Polar residues" evidence="5">
    <location>
        <begin position="148"/>
        <end position="162"/>
    </location>
</feature>
<feature type="compositionally biased region" description="Polar residues" evidence="5">
    <location>
        <begin position="55"/>
        <end position="67"/>
    </location>
</feature>
<dbReference type="PROSITE" id="PS50088">
    <property type="entry name" value="ANK_REPEAT"/>
    <property type="match status" value="3"/>
</dbReference>
<dbReference type="SUPFAM" id="SSF54236">
    <property type="entry name" value="Ubiquitin-like"/>
    <property type="match status" value="2"/>
</dbReference>
<dbReference type="PROSITE" id="PS50297">
    <property type="entry name" value="ANK_REP_REGION"/>
    <property type="match status" value="1"/>
</dbReference>
<feature type="compositionally biased region" description="Polar residues" evidence="5">
    <location>
        <begin position="380"/>
        <end position="399"/>
    </location>
</feature>
<dbReference type="Proteomes" id="UP000659654">
    <property type="component" value="Unassembled WGS sequence"/>
</dbReference>
<proteinExistence type="predicted"/>